<gene>
    <name evidence="2" type="ORF">AMEX_G668</name>
</gene>
<feature type="compositionally biased region" description="Basic and acidic residues" evidence="1">
    <location>
        <begin position="565"/>
        <end position="575"/>
    </location>
</feature>
<sequence>MESILEAITQSELVQLDSGRDVVFETPSTDVLNTISQYFEDPVSRFEDSSAAKPYSPVSDSDSGDSLFLTQAVSPVLRAVKRHRSSERSALLINSESDDENEAVHNSGVRRLHKPRPAYVQPKRTEFPFLQKCKKFRFGRLPVCKNQVLVNSEIGGFFKCVQKISQGHEVQRTELSPAVSSSVREEESVEEGSKEEDHGNDDDDDIRVVDAECFIFNTGVRNRQPWLPKTRWTVRLNKKKKEEKNKQKQKSQKQKGAKGKTGVQKQKAKQQTEIQKRSRTNKTSQCNSRTEKQKSGTTVSRNLVSSPECSSMRHLLLDQEEHSEKQLDVLATCSQSVVQVVDHHFHSRSHSAHQSAETCAANVPEGELDDERMVEETQMPDSDQTLVEAEETHVLEMVEDRSKKVGEDGRYLENLPFREPRESDKDPGEEGHHEVQDHEDCGDSIGSADLFGEEGNQFDELIDAPSLTDEIRPRDGDENQESCVVQCDEGSPVRVENTVAKQAEIAIETESPLFNYGGMTFLKWRKRKTSETSEVSHSLLSDAGQYNRSSTYDDACGQKKRKTSSHLDKDGKGEEEKEEEEEKKRSLDVRLSQEPAQASSISEANFPTGAKENWTVENNVQSWSYSSDETCIEEDNQITRPTSEGLLSVAAAAAVTEPEPSTASKLSTPVRTGEEVQQDDGSPAKSLVQSQEFEPLNTKKAKNANDMQTMDYAKQVESSLGTTTQKPVETSTQPGFLENNDVERPEREDISPSTSTQSDHTVEPLKSCDEEANREKQIFCKDIQSVDLVTPKKTKTKKKRQKIVEESLDPETSHIETTGCDEQQVTELVPEKQHKKKKRKREHDVEENLKITEASSIETTKQGEEKILEKKKIFGKAYHVKAAEKSVEVVQDSEKQTTELVQENKMKKKKKKKREHVVGNNIGVEATEQVESLEVVQYIPQHIVESIPEKKNKKKQKEHVIENNVGVETCQLEEAELVEEVLEDSVKQTPESVTERKLKKKKEQVVENNLGVEATETAQALEGDEACPVEAAKKPVEVFQDSKKQTTESVSDNKLEKKKKKKNKQVFGNNRGVQSWQVEAAKQVEVLKDSVQQTTELVSEKKMKQKKSKRDQVVENNVDDEACPVEAAKKNVEVVQYSEKQTTESVPDNKLKKKKKNKSEQVIENNMDVEAYQVEVAEQIVEVLNDYVKQTTESVPEKKMKKKKKEQVVENNVGVKPAETVNTLEVIQYCQQTTESIGENKMKKRKKNKRDQVVQSNVGDKASHVEAAERTVEVFQDSEKQTTQSVSEKKLKKKKEKLVENNLGDYVTESVPEKKIKKKKKKEQIKQNDVGVKPTETVENVQKTSESVPENKRKKKNKKEQVDDEACPVKAAEKTVEEVLDSEKQTESVPKKKLKKKKERLVENNEGDEVCSVEPAELIRDLEVIQHHEQKAAESVPKKKLKKKKKKEQFIENNVDVKPTETIKALEVVQYHQQTTESVPENKMKKKKNKRDKGFGNNVGDEACPVEAAKKTVAVVQYSEKQTTESVLEKKMKKKKVRLVENDLGDDHTDSVPEKKIKKKKKKGEHVETNVGVEACYVEATDQVEALELVQPNQQQGTEFNPEIKGMKKKKKKKREQFGEEDNVGAEACPVQSTDQIETFEVVQHYQHQATESDPDKRVKKKKKRKSFEVFQNNMTVDFCEVIQDCVQEAAELVPKKKQKTKKKKGRDVEGTVDVEAIYVATAEHVETLELVQEAEQQCPELDSEIKVDKKIKKKKKKPEDVEENVDVRASSSSKQVDALELKHDFEQESVQLVPERKKLKGKKKKKRKQDADDNETWK</sequence>
<feature type="region of interest" description="Disordered" evidence="1">
    <location>
        <begin position="229"/>
        <end position="308"/>
    </location>
</feature>
<feature type="region of interest" description="Disordered" evidence="1">
    <location>
        <begin position="652"/>
        <end position="770"/>
    </location>
</feature>
<feature type="compositionally biased region" description="Polar residues" evidence="1">
    <location>
        <begin position="295"/>
        <end position="308"/>
    </location>
</feature>
<feature type="region of interest" description="Disordered" evidence="1">
    <location>
        <begin position="792"/>
        <end position="847"/>
    </location>
</feature>
<feature type="region of interest" description="Disordered" evidence="1">
    <location>
        <begin position="1473"/>
        <end position="1502"/>
    </location>
</feature>
<feature type="compositionally biased region" description="Basic residues" evidence="1">
    <location>
        <begin position="1798"/>
        <end position="1809"/>
    </location>
</feature>
<reference evidence="2 3" key="1">
    <citation type="submission" date="2021-07" db="EMBL/GenBank/DDBJ databases">
        <authorList>
            <person name="Imarazene B."/>
            <person name="Zahm M."/>
            <person name="Klopp C."/>
            <person name="Cabau C."/>
            <person name="Beille S."/>
            <person name="Jouanno E."/>
            <person name="Castinel A."/>
            <person name="Lluch J."/>
            <person name="Gil L."/>
            <person name="Kuchtly C."/>
            <person name="Lopez Roques C."/>
            <person name="Donnadieu C."/>
            <person name="Parrinello H."/>
            <person name="Journot L."/>
            <person name="Du K."/>
            <person name="Schartl M."/>
            <person name="Retaux S."/>
            <person name="Guiguen Y."/>
        </authorList>
    </citation>
    <scope>NUCLEOTIDE SEQUENCE [LARGE SCALE GENOMIC DNA]</scope>
    <source>
        <strain evidence="2">Pach_M1</strain>
        <tissue evidence="2">Testis</tissue>
    </source>
</reference>
<feature type="compositionally biased region" description="Basic and acidic residues" evidence="1">
    <location>
        <begin position="398"/>
        <end position="441"/>
    </location>
</feature>
<feature type="compositionally biased region" description="Low complexity" evidence="1">
    <location>
        <begin position="260"/>
        <end position="272"/>
    </location>
</feature>
<feature type="compositionally biased region" description="Basic and acidic residues" evidence="1">
    <location>
        <begin position="760"/>
        <end position="770"/>
    </location>
</feature>
<feature type="compositionally biased region" description="Low complexity" evidence="1">
    <location>
        <begin position="652"/>
        <end position="663"/>
    </location>
</feature>
<proteinExistence type="predicted"/>
<accession>A0A8T2MFX1</accession>
<feature type="region of interest" description="Disordered" evidence="1">
    <location>
        <begin position="1590"/>
        <end position="1630"/>
    </location>
</feature>
<feature type="region of interest" description="Disordered" evidence="1">
    <location>
        <begin position="1429"/>
        <end position="1448"/>
    </location>
</feature>
<dbReference type="EMBL" id="JAICCE010000001">
    <property type="protein sequence ID" value="KAG9282074.1"/>
    <property type="molecule type" value="Genomic_DNA"/>
</dbReference>
<feature type="compositionally biased region" description="Basic residues" evidence="1">
    <location>
        <begin position="1438"/>
        <end position="1447"/>
    </location>
</feature>
<evidence type="ECO:0000313" key="3">
    <source>
        <dbReference type="Proteomes" id="UP000752171"/>
    </source>
</evidence>
<feature type="compositionally biased region" description="Polar residues" evidence="1">
    <location>
        <begin position="1337"/>
        <end position="1348"/>
    </location>
</feature>
<feature type="region of interest" description="Disordered" evidence="1">
    <location>
        <begin position="1542"/>
        <end position="1565"/>
    </location>
</feature>
<evidence type="ECO:0000256" key="1">
    <source>
        <dbReference type="SAM" id="MobiDB-lite"/>
    </source>
</evidence>
<feature type="region of interest" description="Disordered" evidence="1">
    <location>
        <begin position="1139"/>
        <end position="1160"/>
    </location>
</feature>
<feature type="compositionally biased region" description="Basic and acidic residues" evidence="1">
    <location>
        <begin position="1810"/>
        <end position="1819"/>
    </location>
</feature>
<feature type="compositionally biased region" description="Basic and acidic residues" evidence="1">
    <location>
        <begin position="1371"/>
        <end position="1390"/>
    </location>
</feature>
<feature type="compositionally biased region" description="Polar residues" evidence="1">
    <location>
        <begin position="594"/>
        <end position="605"/>
    </location>
</feature>
<feature type="compositionally biased region" description="Basic and acidic residues" evidence="1">
    <location>
        <begin position="1542"/>
        <end position="1555"/>
    </location>
</feature>
<evidence type="ECO:0000313" key="2">
    <source>
        <dbReference type="EMBL" id="KAG9282074.1"/>
    </source>
</evidence>
<feature type="compositionally biased region" description="Basic and acidic residues" evidence="1">
    <location>
        <begin position="1778"/>
        <end position="1787"/>
    </location>
</feature>
<feature type="compositionally biased region" description="Basic and acidic residues" evidence="1">
    <location>
        <begin position="1036"/>
        <end position="1055"/>
    </location>
</feature>
<feature type="compositionally biased region" description="Basic and acidic residues" evidence="1">
    <location>
        <begin position="741"/>
        <end position="750"/>
    </location>
</feature>
<feature type="compositionally biased region" description="Polar residues" evidence="1">
    <location>
        <begin position="716"/>
        <end position="734"/>
    </location>
</feature>
<feature type="compositionally biased region" description="Basic residues" evidence="1">
    <location>
        <begin position="247"/>
        <end position="258"/>
    </location>
</feature>
<feature type="compositionally biased region" description="Basic and acidic residues" evidence="1">
    <location>
        <begin position="1261"/>
        <end position="1280"/>
    </location>
</feature>
<feature type="region of interest" description="Disordered" evidence="1">
    <location>
        <begin position="463"/>
        <end position="483"/>
    </location>
</feature>
<feature type="region of interest" description="Disordered" evidence="1">
    <location>
        <begin position="533"/>
        <end position="613"/>
    </location>
</feature>
<comment type="caution">
    <text evidence="2">The sequence shown here is derived from an EMBL/GenBank/DDBJ whole genome shotgun (WGS) entry which is preliminary data.</text>
</comment>
<feature type="region of interest" description="Disordered" evidence="1">
    <location>
        <begin position="1237"/>
        <end position="1409"/>
    </location>
</feature>
<feature type="region of interest" description="Disordered" evidence="1">
    <location>
        <begin position="1036"/>
        <end position="1072"/>
    </location>
</feature>
<feature type="region of interest" description="Disordered" evidence="1">
    <location>
        <begin position="398"/>
        <end position="451"/>
    </location>
</feature>
<name>A0A8T2MFX1_ASTMX</name>
<feature type="region of interest" description="Disordered" evidence="1">
    <location>
        <begin position="1753"/>
        <end position="1819"/>
    </location>
</feature>
<feature type="compositionally biased region" description="Basic residues" evidence="1">
    <location>
        <begin position="792"/>
        <end position="801"/>
    </location>
</feature>
<feature type="compositionally biased region" description="Polar residues" evidence="1">
    <location>
        <begin position="533"/>
        <end position="552"/>
    </location>
</feature>
<feature type="compositionally biased region" description="Basic and acidic residues" evidence="1">
    <location>
        <begin position="183"/>
        <end position="197"/>
    </location>
</feature>
<organism evidence="2 3">
    <name type="scientific">Astyanax mexicanus</name>
    <name type="common">Blind cave fish</name>
    <name type="synonym">Astyanax fasciatus mexicanus</name>
    <dbReference type="NCBI Taxonomy" id="7994"/>
    <lineage>
        <taxon>Eukaryota</taxon>
        <taxon>Metazoa</taxon>
        <taxon>Chordata</taxon>
        <taxon>Craniata</taxon>
        <taxon>Vertebrata</taxon>
        <taxon>Euteleostomi</taxon>
        <taxon>Actinopterygii</taxon>
        <taxon>Neopterygii</taxon>
        <taxon>Teleostei</taxon>
        <taxon>Ostariophysi</taxon>
        <taxon>Characiformes</taxon>
        <taxon>Characoidei</taxon>
        <taxon>Acestrorhamphidae</taxon>
        <taxon>Acestrorhamphinae</taxon>
        <taxon>Astyanax</taxon>
    </lineage>
</organism>
<dbReference type="Proteomes" id="UP000752171">
    <property type="component" value="Unassembled WGS sequence"/>
</dbReference>
<feature type="region of interest" description="Disordered" evidence="1">
    <location>
        <begin position="171"/>
        <end position="204"/>
    </location>
</feature>
<protein>
    <submittedName>
        <fullName evidence="2">Uncharacterized protein</fullName>
    </submittedName>
</protein>